<keyword evidence="5 10" id="KW-0812">Transmembrane</keyword>
<dbReference type="OrthoDB" id="9814202at2"/>
<dbReference type="Gene3D" id="1.10.3430.10">
    <property type="entry name" value="Ammonium transporter AmtB like domains"/>
    <property type="match status" value="1"/>
</dbReference>
<dbReference type="InterPro" id="IPR024041">
    <property type="entry name" value="NH4_transpt_AmtB-like_dom"/>
</dbReference>
<dbReference type="InterPro" id="IPR018047">
    <property type="entry name" value="Ammonium_transpt_CS"/>
</dbReference>
<evidence type="ECO:0000313" key="13">
    <source>
        <dbReference type="EMBL" id="APG27802.1"/>
    </source>
</evidence>
<feature type="transmembrane region" description="Helical" evidence="10">
    <location>
        <begin position="148"/>
        <end position="169"/>
    </location>
</feature>
<comment type="subcellular location">
    <subcellularLocation>
        <location evidence="1 10">Cell membrane</location>
        <topology evidence="1 10">Multi-pass membrane protein</topology>
    </subcellularLocation>
</comment>
<dbReference type="PANTHER" id="PTHR43029">
    <property type="entry name" value="AMMONIUM TRANSPORTER MEP2"/>
    <property type="match status" value="1"/>
</dbReference>
<dbReference type="FunFam" id="1.10.3430.10:FF:000007">
    <property type="entry name" value="Ammonium transporter"/>
    <property type="match status" value="1"/>
</dbReference>
<organism evidence="13 14">
    <name type="scientific">Syntrophotalea acetylenivorans</name>
    <dbReference type="NCBI Taxonomy" id="1842532"/>
    <lineage>
        <taxon>Bacteria</taxon>
        <taxon>Pseudomonadati</taxon>
        <taxon>Thermodesulfobacteriota</taxon>
        <taxon>Desulfuromonadia</taxon>
        <taxon>Desulfuromonadales</taxon>
        <taxon>Syntrophotaleaceae</taxon>
        <taxon>Syntrophotalea</taxon>
    </lineage>
</organism>
<feature type="transmembrane region" description="Helical" evidence="10">
    <location>
        <begin position="116"/>
        <end position="136"/>
    </location>
</feature>
<dbReference type="Pfam" id="PF00909">
    <property type="entry name" value="Ammonium_transp"/>
    <property type="match status" value="1"/>
</dbReference>
<proteinExistence type="inferred from homology"/>
<dbReference type="Proteomes" id="UP000182517">
    <property type="component" value="Chromosome"/>
</dbReference>
<evidence type="ECO:0000256" key="2">
    <source>
        <dbReference type="ARBA" id="ARBA00005887"/>
    </source>
</evidence>
<dbReference type="KEGG" id="pef:A7E78_08095"/>
<feature type="chain" id="PRO_5012408273" description="Ammonium transporter" evidence="11">
    <location>
        <begin position="24"/>
        <end position="423"/>
    </location>
</feature>
<feature type="transmembrane region" description="Helical" evidence="10">
    <location>
        <begin position="181"/>
        <end position="204"/>
    </location>
</feature>
<feature type="transmembrane region" description="Helical" evidence="10">
    <location>
        <begin position="69"/>
        <end position="96"/>
    </location>
</feature>
<dbReference type="GO" id="GO:0005886">
    <property type="term" value="C:plasma membrane"/>
    <property type="evidence" value="ECO:0007669"/>
    <property type="project" value="UniProtKB-SubCell"/>
</dbReference>
<keyword evidence="3 10" id="KW-0813">Transport</keyword>
<keyword evidence="8 10" id="KW-0924">Ammonia transport</keyword>
<feature type="domain" description="Ammonium transporter AmtB-like" evidence="12">
    <location>
        <begin position="33"/>
        <end position="421"/>
    </location>
</feature>
<evidence type="ECO:0000256" key="9">
    <source>
        <dbReference type="ARBA" id="ARBA00050025"/>
    </source>
</evidence>
<dbReference type="InterPro" id="IPR001905">
    <property type="entry name" value="Ammonium_transpt"/>
</dbReference>
<evidence type="ECO:0000256" key="5">
    <source>
        <dbReference type="ARBA" id="ARBA00022692"/>
    </source>
</evidence>
<feature type="transmembrane region" description="Helical" evidence="10">
    <location>
        <begin position="33"/>
        <end position="57"/>
    </location>
</feature>
<dbReference type="NCBIfam" id="TIGR00836">
    <property type="entry name" value="amt"/>
    <property type="match status" value="1"/>
</dbReference>
<protein>
    <recommendedName>
        <fullName evidence="9 10">Ammonium transporter</fullName>
    </recommendedName>
</protein>
<dbReference type="SUPFAM" id="SSF111352">
    <property type="entry name" value="Ammonium transporter"/>
    <property type="match status" value="1"/>
</dbReference>
<evidence type="ECO:0000256" key="7">
    <source>
        <dbReference type="ARBA" id="ARBA00023136"/>
    </source>
</evidence>
<feature type="transmembrane region" description="Helical" evidence="10">
    <location>
        <begin position="335"/>
        <end position="358"/>
    </location>
</feature>
<feature type="transmembrane region" description="Helical" evidence="10">
    <location>
        <begin position="305"/>
        <end position="323"/>
    </location>
</feature>
<evidence type="ECO:0000259" key="12">
    <source>
        <dbReference type="Pfam" id="PF00909"/>
    </source>
</evidence>
<feature type="transmembrane region" description="Helical" evidence="10">
    <location>
        <begin position="370"/>
        <end position="394"/>
    </location>
</feature>
<keyword evidence="11" id="KW-0732">Signal</keyword>
<evidence type="ECO:0000256" key="10">
    <source>
        <dbReference type="RuleBase" id="RU362002"/>
    </source>
</evidence>
<dbReference type="STRING" id="1842532.A7E78_08095"/>
<gene>
    <name evidence="13" type="ORF">A7E78_08095</name>
</gene>
<dbReference type="EMBL" id="CP015519">
    <property type="protein sequence ID" value="APG27802.1"/>
    <property type="molecule type" value="Genomic_DNA"/>
</dbReference>
<evidence type="ECO:0000256" key="8">
    <source>
        <dbReference type="ARBA" id="ARBA00023177"/>
    </source>
</evidence>
<evidence type="ECO:0000256" key="11">
    <source>
        <dbReference type="SAM" id="SignalP"/>
    </source>
</evidence>
<evidence type="ECO:0000256" key="6">
    <source>
        <dbReference type="ARBA" id="ARBA00022989"/>
    </source>
</evidence>
<dbReference type="GO" id="GO:0008519">
    <property type="term" value="F:ammonium channel activity"/>
    <property type="evidence" value="ECO:0007669"/>
    <property type="project" value="InterPro"/>
</dbReference>
<name>A0A1L3GPE8_9BACT</name>
<keyword evidence="7 10" id="KW-0472">Membrane</keyword>
<comment type="similarity">
    <text evidence="2 10">Belongs to the ammonia transporter channel (TC 1.A.11.2) family.</text>
</comment>
<feature type="transmembrane region" description="Helical" evidence="10">
    <location>
        <begin position="216"/>
        <end position="237"/>
    </location>
</feature>
<dbReference type="InterPro" id="IPR029020">
    <property type="entry name" value="Ammonium/urea_transptr"/>
</dbReference>
<dbReference type="RefSeq" id="WP_072283767.1">
    <property type="nucleotide sequence ID" value="NZ_CP015519.1"/>
</dbReference>
<dbReference type="PROSITE" id="PS01219">
    <property type="entry name" value="AMMONIUM_TRANSP"/>
    <property type="match status" value="1"/>
</dbReference>
<evidence type="ECO:0000256" key="3">
    <source>
        <dbReference type="ARBA" id="ARBA00022448"/>
    </source>
</evidence>
<accession>A0A1L3GPE8</accession>
<keyword evidence="14" id="KW-1185">Reference proteome</keyword>
<reference evidence="13 14" key="1">
    <citation type="journal article" date="2017" name="Genome Announc.">
        <title>Complete Genome Sequences of Two Acetylene-Fermenting Pelobacter acetylenicus Strains.</title>
        <authorList>
            <person name="Sutton J.M."/>
            <person name="Baesman S.M."/>
            <person name="Fierst J.L."/>
            <person name="Poret-Peterson A.T."/>
            <person name="Oremland R.S."/>
            <person name="Dunlap D.S."/>
            <person name="Akob D.M."/>
        </authorList>
    </citation>
    <scope>NUCLEOTIDE SEQUENCE [LARGE SCALE GENOMIC DNA]</scope>
    <source>
        <strain evidence="13 14">SFB93</strain>
    </source>
</reference>
<keyword evidence="6 10" id="KW-1133">Transmembrane helix</keyword>
<feature type="signal peptide" evidence="11">
    <location>
        <begin position="1"/>
        <end position="23"/>
    </location>
</feature>
<evidence type="ECO:0000313" key="14">
    <source>
        <dbReference type="Proteomes" id="UP000182517"/>
    </source>
</evidence>
<feature type="transmembrane region" description="Helical" evidence="10">
    <location>
        <begin position="281"/>
        <end position="299"/>
    </location>
</feature>
<dbReference type="AlphaFoldDB" id="A0A1L3GPE8"/>
<feature type="transmembrane region" description="Helical" evidence="10">
    <location>
        <begin position="249"/>
        <end position="269"/>
    </location>
</feature>
<sequence length="423" mass="43959">MHKLLATLPALFGLTLLPTLCLAAETADTGDTAWMLISTALVLIMLPGLALFYAGMVRSKNVLSTTMHTFAAMAIIGVQWVVVGYTLAFGGAGPFIGSLENLFLNGIGPDSLSGTIPTYVFVMFQGMFAIITPALISGAIAERMKFSTYCVFILLWSVLVYDPLAHWVWGEGGWLLEMGALDFAGGTVVHLSSGISALVLCLFLGKRKGFPHERMAPHNLPMTLLGAGLLWFGWFGFNAGSALSAGGGAALAFTTTQTAAAAAALSWMLLEWLLAGKPSALGVASGIVAGLVTITPAAGFVTPGWAIVMGLLGGAVCYGGVMLKHKLGYDDSLDVLGIHGIGGAFGALATGVFATVGATSVLTGDFHQLWVQFVGIAAAAAYAVGITTVLLLILKATMGLRVEHEDEIIGLDQTAHSETGYNL</sequence>
<dbReference type="PANTHER" id="PTHR43029:SF10">
    <property type="entry name" value="AMMONIUM TRANSPORTER MEP2"/>
    <property type="match status" value="1"/>
</dbReference>
<evidence type="ECO:0000256" key="4">
    <source>
        <dbReference type="ARBA" id="ARBA00022475"/>
    </source>
</evidence>
<keyword evidence="4" id="KW-1003">Cell membrane</keyword>
<evidence type="ECO:0000256" key="1">
    <source>
        <dbReference type="ARBA" id="ARBA00004651"/>
    </source>
</evidence>